<dbReference type="PANTHER" id="PTHR35041:SF6">
    <property type="entry name" value="FORMYLMETHIONINE DEFORMYLASE-LIKE PROTEIN-RELATED"/>
    <property type="match status" value="1"/>
</dbReference>
<proteinExistence type="predicted"/>
<organism evidence="3 4">
    <name type="scientific">Armillaria luteobubalina</name>
    <dbReference type="NCBI Taxonomy" id="153913"/>
    <lineage>
        <taxon>Eukaryota</taxon>
        <taxon>Fungi</taxon>
        <taxon>Dikarya</taxon>
        <taxon>Basidiomycota</taxon>
        <taxon>Agaricomycotina</taxon>
        <taxon>Agaricomycetes</taxon>
        <taxon>Agaricomycetidae</taxon>
        <taxon>Agaricales</taxon>
        <taxon>Marasmiineae</taxon>
        <taxon>Physalacriaceae</taxon>
        <taxon>Armillaria</taxon>
    </lineage>
</organism>
<feature type="region of interest" description="Disordered" evidence="1">
    <location>
        <begin position="19"/>
        <end position="38"/>
    </location>
</feature>
<evidence type="ECO:0000313" key="3">
    <source>
        <dbReference type="EMBL" id="KAK0484367.1"/>
    </source>
</evidence>
<feature type="compositionally biased region" description="Polar residues" evidence="1">
    <location>
        <begin position="19"/>
        <end position="29"/>
    </location>
</feature>
<evidence type="ECO:0000256" key="2">
    <source>
        <dbReference type="SAM" id="Phobius"/>
    </source>
</evidence>
<sequence length="608" mass="67996">MTHEEEVVQLLQLSHSSNDLALPTTSPEASKSPPPTKRIRLNGPPLVLTVLLLAATFTALLHHFYLTFLRGRDVQHQFWIKNSSNALSTLVQWLCAASVSTSLTQLADGRIQTRQIWWSIRRQAFTVMQLNHIFGLPNPIRTLRLASSEKPWTILPIIIMAIVVHAYTLVSILAPNSLEVGTASVQSEPISIPTIFFNSERSWGYAPTDFCDHALPTGWKRILGQSLQSDELIGWKAPLRCETGCNYTFEYPAPALRCFDLEPDELFDDDESFNPSPPAPSHYLVKLRTTTPVRGVYNATYSLDFYTADIAMAWRTYNADNESAVSGVRCSLYNTTQQSTVSFFNSTGTISPRVLSYNDPYAAFDIPPLICNEVGPTRNVSSSVDAYHASYFAIVNWLFKQLSGSIDYVHVGPQGWDTQTEVMTTNLFSLNNTARTFSENTVDIKGALERMLVNATIALISSVGETTTVDGTVARDLFVWVYDAHRLWITYSIALGVSFVCGVLGIVCIIRNGEAGDITFSDIARVTRNTELDDVFGEWVDENTRDRFVLQYGIRRRVDGLDASHSHNYRLLILSNDGSPPGATLYTQPQHPVFNTFREQPRAWVIDE</sequence>
<accession>A0AA39PHK5</accession>
<protein>
    <submittedName>
        <fullName evidence="3">Uncharacterized protein</fullName>
    </submittedName>
</protein>
<feature type="transmembrane region" description="Helical" evidence="2">
    <location>
        <begin position="488"/>
        <end position="510"/>
    </location>
</feature>
<evidence type="ECO:0000256" key="1">
    <source>
        <dbReference type="SAM" id="MobiDB-lite"/>
    </source>
</evidence>
<dbReference type="AlphaFoldDB" id="A0AA39PHK5"/>
<keyword evidence="4" id="KW-1185">Reference proteome</keyword>
<feature type="transmembrane region" description="Helical" evidence="2">
    <location>
        <begin position="46"/>
        <end position="66"/>
    </location>
</feature>
<gene>
    <name evidence="3" type="ORF">EDD18DRAFT_1111749</name>
</gene>
<reference evidence="3" key="1">
    <citation type="submission" date="2023-06" db="EMBL/GenBank/DDBJ databases">
        <authorList>
            <consortium name="Lawrence Berkeley National Laboratory"/>
            <person name="Ahrendt S."/>
            <person name="Sahu N."/>
            <person name="Indic B."/>
            <person name="Wong-Bajracharya J."/>
            <person name="Merenyi Z."/>
            <person name="Ke H.-M."/>
            <person name="Monk M."/>
            <person name="Kocsube S."/>
            <person name="Drula E."/>
            <person name="Lipzen A."/>
            <person name="Balint B."/>
            <person name="Henrissat B."/>
            <person name="Andreopoulos B."/>
            <person name="Martin F.M."/>
            <person name="Harder C.B."/>
            <person name="Rigling D."/>
            <person name="Ford K.L."/>
            <person name="Foster G.D."/>
            <person name="Pangilinan J."/>
            <person name="Papanicolaou A."/>
            <person name="Barry K."/>
            <person name="LaButti K."/>
            <person name="Viragh M."/>
            <person name="Koriabine M."/>
            <person name="Yan M."/>
            <person name="Riley R."/>
            <person name="Champramary S."/>
            <person name="Plett K.L."/>
            <person name="Tsai I.J."/>
            <person name="Slot J."/>
            <person name="Sipos G."/>
            <person name="Plett J."/>
            <person name="Nagy L.G."/>
            <person name="Grigoriev I.V."/>
        </authorList>
    </citation>
    <scope>NUCLEOTIDE SEQUENCE</scope>
    <source>
        <strain evidence="3">HWK02</strain>
    </source>
</reference>
<keyword evidence="2" id="KW-1133">Transmembrane helix</keyword>
<dbReference type="Proteomes" id="UP001175228">
    <property type="component" value="Unassembled WGS sequence"/>
</dbReference>
<dbReference type="EMBL" id="JAUEPU010000053">
    <property type="protein sequence ID" value="KAK0484367.1"/>
    <property type="molecule type" value="Genomic_DNA"/>
</dbReference>
<name>A0AA39PHK5_9AGAR</name>
<dbReference type="PANTHER" id="PTHR35041">
    <property type="entry name" value="MEDIATOR OF RNA POLYMERASE II TRANSCRIPTION SUBUNIT 1"/>
    <property type="match status" value="1"/>
</dbReference>
<comment type="caution">
    <text evidence="3">The sequence shown here is derived from an EMBL/GenBank/DDBJ whole genome shotgun (WGS) entry which is preliminary data.</text>
</comment>
<keyword evidence="2" id="KW-0472">Membrane</keyword>
<feature type="transmembrane region" description="Helical" evidence="2">
    <location>
        <begin position="152"/>
        <end position="174"/>
    </location>
</feature>
<keyword evidence="2" id="KW-0812">Transmembrane</keyword>
<evidence type="ECO:0000313" key="4">
    <source>
        <dbReference type="Proteomes" id="UP001175228"/>
    </source>
</evidence>